<dbReference type="OrthoDB" id="8852350at2"/>
<sequence length="494" mass="53529">MSIPPPREASRATHDGIIISKYPDVCRSPTAPVPYCIIAYQDDDANTASSVFMTGQRAHKQNSIVTKCMGDEPGTGLGVKSNTVSSICHRKGHSNNVRIEGQWATRDSDEWWMNNKNTTGKLVWPKHQKSFGPTPPLLVSDDTAAEDSDEGKIMSDALPDPLVMNAQYAQNTAVAPTPVQQSSNPVNPGQVPSGGSPFNQNGFNGKGEIPPSANDNKPEELSRWWKIVNMLKNIKTISPSGPGAMEAMSYADYWLKRNVNQPQDWYKKGLWVGDPPQKEHYVDNDVPNGSGIEATAQRTDKKPEPHSRTEGNTSILGKPKKDEEEKKDCGCHVGSYDKMKKSCNTLCGPGYQAHHIVPDYTLRYGTRAEAERDEKRIPGLPKFGEGPSICLFGQKADAGSEHGLAHAADTQVYTAGSGSSTPQGTTDIGTITAISMSAAISAKGGKCVAEITLELQKHPNLFSDILGRTTIPPPIEGVDKAYELLKNGVRATKH</sequence>
<comment type="caution">
    <text evidence="2">The sequence shown here is derived from an EMBL/GenBank/DDBJ whole genome shotgun (WGS) entry which is preliminary data.</text>
</comment>
<reference evidence="2 3" key="1">
    <citation type="submission" date="2014-08" db="EMBL/GenBank/DDBJ databases">
        <title>Whole genome shotgun sequence of Rhizobium rubi NBRC 13261.</title>
        <authorList>
            <person name="Katano-Makiyama Y."/>
            <person name="Hosoyama A."/>
            <person name="Hashimoto M."/>
            <person name="Hosoyama Y."/>
            <person name="Noguchi M."/>
            <person name="Tsuchikane K."/>
            <person name="Uohara A."/>
            <person name="Ohji S."/>
            <person name="Ichikawa N."/>
            <person name="Kimura A."/>
            <person name="Yamazoe A."/>
            <person name="Fujita N."/>
        </authorList>
    </citation>
    <scope>NUCLEOTIDE SEQUENCE [LARGE SCALE GENOMIC DNA]</scope>
    <source>
        <strain evidence="2 3">NBRC 13261</strain>
    </source>
</reference>
<proteinExistence type="predicted"/>
<feature type="compositionally biased region" description="Basic and acidic residues" evidence="1">
    <location>
        <begin position="298"/>
        <end position="309"/>
    </location>
</feature>
<dbReference type="AlphaFoldDB" id="A0A081D318"/>
<protein>
    <submittedName>
        <fullName evidence="2">Uncharacterized protein</fullName>
    </submittedName>
</protein>
<feature type="region of interest" description="Disordered" evidence="1">
    <location>
        <begin position="123"/>
        <end position="150"/>
    </location>
</feature>
<dbReference type="Proteomes" id="UP000028701">
    <property type="component" value="Unassembled WGS sequence"/>
</dbReference>
<feature type="compositionally biased region" description="Polar residues" evidence="1">
    <location>
        <begin position="174"/>
        <end position="187"/>
    </location>
</feature>
<gene>
    <name evidence="2" type="ORF">RRU01S_35_00230</name>
</gene>
<evidence type="ECO:0000313" key="3">
    <source>
        <dbReference type="Proteomes" id="UP000028701"/>
    </source>
</evidence>
<name>A0A081D318_9HYPH</name>
<dbReference type="eggNOG" id="COG3064">
    <property type="taxonomic scope" value="Bacteria"/>
</dbReference>
<feature type="region of interest" description="Disordered" evidence="1">
    <location>
        <begin position="174"/>
        <end position="218"/>
    </location>
</feature>
<feature type="region of interest" description="Disordered" evidence="1">
    <location>
        <begin position="281"/>
        <end position="327"/>
    </location>
</feature>
<evidence type="ECO:0000313" key="2">
    <source>
        <dbReference type="EMBL" id="GAK73314.1"/>
    </source>
</evidence>
<evidence type="ECO:0000256" key="1">
    <source>
        <dbReference type="SAM" id="MobiDB-lite"/>
    </source>
</evidence>
<dbReference type="RefSeq" id="WP_052816249.1">
    <property type="nucleotide sequence ID" value="NZ_BBJU01000035.1"/>
</dbReference>
<organism evidence="2 3">
    <name type="scientific">Agrobacterium rubi TR3 = NBRC 13261</name>
    <dbReference type="NCBI Taxonomy" id="1368415"/>
    <lineage>
        <taxon>Bacteria</taxon>
        <taxon>Pseudomonadati</taxon>
        <taxon>Pseudomonadota</taxon>
        <taxon>Alphaproteobacteria</taxon>
        <taxon>Hyphomicrobiales</taxon>
        <taxon>Rhizobiaceae</taxon>
        <taxon>Rhizobium/Agrobacterium group</taxon>
        <taxon>Agrobacterium</taxon>
    </lineage>
</organism>
<dbReference type="EMBL" id="BBJU01000035">
    <property type="protein sequence ID" value="GAK73314.1"/>
    <property type="molecule type" value="Genomic_DNA"/>
</dbReference>
<accession>A0A081D318</accession>
<dbReference type="Pfam" id="PF13665">
    <property type="entry name" value="Tox-PAAR-like"/>
    <property type="match status" value="1"/>
</dbReference>